<name>A0AAW1LHB4_SAPOF</name>
<sequence length="1021" mass="114537">MGLSSKNPRFNLPIFRYLILSIFAIVLLLAPLISAQESGDDDDHEHGGTKSIKDLGRRSKIVLEHLGKDAHSIHLGINLDSGLGVFDAFFSSLCMILVSEIGDETFIIAALMAMRHPKSIVLSGALSALVVMTVLSTGLGRIVPNLISRKHTNSAATVLYCFFGLRLLYIAWRSDPKGSQKKEMEEVEEKLEGGQGKTSIRRFFSRFCTPIFLESFILTFLAEWGDRSQIATIALATHKNALGVCIGAMLGHTVCTSVAVVGGSMLASKISQRTVATVGGISQKLVQCFHSTVSFENNSTQPQMLGFIDDLKDEITLSILHGRVMKDGSMSDLGVGNYMLSLYVKFRDLGSARKVFDEMCERDVRSWTVLVSGFARVGLFRNGFDLFAHMLAEGGCPNGFTLSSVFKCCSCGGLVNDGKLVHGWMLKNGIVVDAVLRNSIIDFYVKCEELDYAKRLFELTSDDVDTVSCNIMIGAFMQCGDMDSSLDMFKRLPVKDVASWNTVISGMMRNGFEKTALKLLYEMAKERFCFDELTYTIALSLISSLSMLELGVQLHGRLTRLNLNDNEYIRSSLIDMYSKCGVIDKASAIFKQFYNDFSQKHHFGNSRDDLKRDVVSWSSMISGYAQNDRCREALEMFCDMVREGINVDKYTLTTVVSVCADYGMLDFGQQVHGLVHKSDYKLDLVLCSSLVDMYSKCGSLSDAQKMFDQTGTRSTVLWTAIISGYAFHGYGREALRLFDLMMEDDIQPNEVTFVAVLTACSHAGLIDEGRKIFKLMKEVYDISPGVEHFTCMVDLFGRAGELDEIKNFIYENDLSHLSSVWKAFLSSCRVHKRFDLGKWVSEKLQKLEPLDAEHYVLLSNMCGTSDRWEESAKIRRLMQTKGVRKQPGQSWIQLNNNVHTFVMGDKTHPQEAEIYSYLDNLIGRLKQIGYCVDLGQVTQDVEEEQREMFLRSHSEKLAVVYGIISTTTGTPIRVMKNLRVCTDCHNFLKYTSLLLGREIVVRDIRRFHYFKGGLCSCGDYW</sequence>
<keyword evidence="13" id="KW-1185">Reference proteome</keyword>
<dbReference type="PANTHER" id="PTHR47926:SF347">
    <property type="entry name" value="PENTATRICOPEPTIDE REPEAT-CONTAINING PROTEIN"/>
    <property type="match status" value="1"/>
</dbReference>
<feature type="transmembrane region" description="Helical" evidence="9">
    <location>
        <begin position="88"/>
        <end position="113"/>
    </location>
</feature>
<dbReference type="PANTHER" id="PTHR47926">
    <property type="entry name" value="PENTATRICOPEPTIDE REPEAT-CONTAINING PROTEIN"/>
    <property type="match status" value="1"/>
</dbReference>
<keyword evidence="6 9" id="KW-1133">Transmembrane helix</keyword>
<dbReference type="FunFam" id="1.25.40.10:FF:000285">
    <property type="entry name" value="Pentatricopeptide repeat-containing protein, chloroplastic"/>
    <property type="match status" value="1"/>
</dbReference>
<evidence type="ECO:0000256" key="3">
    <source>
        <dbReference type="ARBA" id="ARBA00009190"/>
    </source>
</evidence>
<dbReference type="Gene3D" id="1.25.40.10">
    <property type="entry name" value="Tetratricopeptide repeat domain"/>
    <property type="match status" value="4"/>
</dbReference>
<dbReference type="GO" id="GO:0046873">
    <property type="term" value="F:metal ion transmembrane transporter activity"/>
    <property type="evidence" value="ECO:0007669"/>
    <property type="project" value="InterPro"/>
</dbReference>
<dbReference type="Pfam" id="PF14432">
    <property type="entry name" value="DYW_deaminase"/>
    <property type="match status" value="1"/>
</dbReference>
<dbReference type="InterPro" id="IPR046960">
    <property type="entry name" value="PPR_At4g14850-like_plant"/>
</dbReference>
<dbReference type="PROSITE" id="PS51375">
    <property type="entry name" value="PPR"/>
    <property type="match status" value="5"/>
</dbReference>
<dbReference type="Proteomes" id="UP001443914">
    <property type="component" value="Unassembled WGS sequence"/>
</dbReference>
<dbReference type="Pfam" id="PF01169">
    <property type="entry name" value="GDT1"/>
    <property type="match status" value="2"/>
</dbReference>
<dbReference type="InterPro" id="IPR046848">
    <property type="entry name" value="E_motif"/>
</dbReference>
<feature type="chain" id="PRO_5043732682" description="DYW domain-containing protein" evidence="10">
    <location>
        <begin position="36"/>
        <end position="1021"/>
    </location>
</feature>
<dbReference type="InterPro" id="IPR002885">
    <property type="entry name" value="PPR_rpt"/>
</dbReference>
<comment type="similarity">
    <text evidence="3">Belongs to the GDT1 family.</text>
</comment>
<keyword evidence="7 9" id="KW-0472">Membrane</keyword>
<evidence type="ECO:0000256" key="9">
    <source>
        <dbReference type="SAM" id="Phobius"/>
    </source>
</evidence>
<dbReference type="FunFam" id="1.25.40.10:FF:000305">
    <property type="entry name" value="Pentatricopeptide repeat-containing protein mitochondrial"/>
    <property type="match status" value="1"/>
</dbReference>
<feature type="repeat" description="PPR" evidence="8">
    <location>
        <begin position="465"/>
        <end position="499"/>
    </location>
</feature>
<organism evidence="12 13">
    <name type="scientific">Saponaria officinalis</name>
    <name type="common">Common soapwort</name>
    <name type="synonym">Lychnis saponaria</name>
    <dbReference type="NCBI Taxonomy" id="3572"/>
    <lineage>
        <taxon>Eukaryota</taxon>
        <taxon>Viridiplantae</taxon>
        <taxon>Streptophyta</taxon>
        <taxon>Embryophyta</taxon>
        <taxon>Tracheophyta</taxon>
        <taxon>Spermatophyta</taxon>
        <taxon>Magnoliopsida</taxon>
        <taxon>eudicotyledons</taxon>
        <taxon>Gunneridae</taxon>
        <taxon>Pentapetalae</taxon>
        <taxon>Caryophyllales</taxon>
        <taxon>Caryophyllaceae</taxon>
        <taxon>Caryophylleae</taxon>
        <taxon>Saponaria</taxon>
    </lineage>
</organism>
<dbReference type="EMBL" id="JBDFQZ010000004">
    <property type="protein sequence ID" value="KAK9735814.1"/>
    <property type="molecule type" value="Genomic_DNA"/>
</dbReference>
<evidence type="ECO:0000256" key="1">
    <source>
        <dbReference type="ARBA" id="ARBA00004141"/>
    </source>
</evidence>
<dbReference type="NCBIfam" id="TIGR00756">
    <property type="entry name" value="PPR"/>
    <property type="match status" value="5"/>
</dbReference>
<reference evidence="12" key="1">
    <citation type="submission" date="2024-03" db="EMBL/GenBank/DDBJ databases">
        <title>WGS assembly of Saponaria officinalis var. Norfolk2.</title>
        <authorList>
            <person name="Jenkins J."/>
            <person name="Shu S."/>
            <person name="Grimwood J."/>
            <person name="Barry K."/>
            <person name="Goodstein D."/>
            <person name="Schmutz J."/>
            <person name="Leebens-Mack J."/>
            <person name="Osbourn A."/>
        </authorList>
    </citation>
    <scope>NUCLEOTIDE SEQUENCE [LARGE SCALE GENOMIC DNA]</scope>
    <source>
        <strain evidence="12">JIC</strain>
    </source>
</reference>
<evidence type="ECO:0000313" key="12">
    <source>
        <dbReference type="EMBL" id="KAK9735814.1"/>
    </source>
</evidence>
<dbReference type="InterPro" id="IPR046849">
    <property type="entry name" value="E2_motif"/>
</dbReference>
<accession>A0AAW1LHB4</accession>
<feature type="repeat" description="PPR" evidence="8">
    <location>
        <begin position="714"/>
        <end position="748"/>
    </location>
</feature>
<evidence type="ECO:0000256" key="4">
    <source>
        <dbReference type="ARBA" id="ARBA00022692"/>
    </source>
</evidence>
<dbReference type="Pfam" id="PF20431">
    <property type="entry name" value="E_motif"/>
    <property type="match status" value="1"/>
</dbReference>
<feature type="repeat" description="PPR" evidence="8">
    <location>
        <begin position="363"/>
        <end position="397"/>
    </location>
</feature>
<protein>
    <recommendedName>
        <fullName evidence="11">DYW domain-containing protein</fullName>
    </recommendedName>
</protein>
<comment type="caution">
    <text evidence="12">The sequence shown here is derived from an EMBL/GenBank/DDBJ whole genome shotgun (WGS) entry which is preliminary data.</text>
</comment>
<gene>
    <name evidence="12" type="ORF">RND81_04G230100</name>
</gene>
<feature type="domain" description="DYW" evidence="11">
    <location>
        <begin position="929"/>
        <end position="1021"/>
    </location>
</feature>
<dbReference type="Pfam" id="PF01535">
    <property type="entry name" value="PPR"/>
    <property type="match status" value="5"/>
</dbReference>
<dbReference type="Pfam" id="PF20430">
    <property type="entry name" value="Eplus_motif"/>
    <property type="match status" value="1"/>
</dbReference>
<feature type="signal peptide" evidence="10">
    <location>
        <begin position="1"/>
        <end position="35"/>
    </location>
</feature>
<dbReference type="AlphaFoldDB" id="A0AAW1LHB4"/>
<evidence type="ECO:0000256" key="6">
    <source>
        <dbReference type="ARBA" id="ARBA00022989"/>
    </source>
</evidence>
<dbReference type="GO" id="GO:0016020">
    <property type="term" value="C:membrane"/>
    <property type="evidence" value="ECO:0007669"/>
    <property type="project" value="UniProtKB-SubCell"/>
</dbReference>
<evidence type="ECO:0000256" key="7">
    <source>
        <dbReference type="ARBA" id="ARBA00023136"/>
    </source>
</evidence>
<dbReference type="GO" id="GO:0008270">
    <property type="term" value="F:zinc ion binding"/>
    <property type="evidence" value="ECO:0007669"/>
    <property type="project" value="InterPro"/>
</dbReference>
<keyword evidence="5" id="KW-0677">Repeat</keyword>
<feature type="transmembrane region" description="Helical" evidence="9">
    <location>
        <begin position="155"/>
        <end position="172"/>
    </location>
</feature>
<evidence type="ECO:0000256" key="2">
    <source>
        <dbReference type="ARBA" id="ARBA00006643"/>
    </source>
</evidence>
<evidence type="ECO:0000313" key="13">
    <source>
        <dbReference type="Proteomes" id="UP001443914"/>
    </source>
</evidence>
<dbReference type="Pfam" id="PF13041">
    <property type="entry name" value="PPR_2"/>
    <property type="match status" value="3"/>
</dbReference>
<dbReference type="GO" id="GO:0009451">
    <property type="term" value="P:RNA modification"/>
    <property type="evidence" value="ECO:0007669"/>
    <property type="project" value="InterPro"/>
</dbReference>
<keyword evidence="4 9" id="KW-0812">Transmembrane</keyword>
<proteinExistence type="inferred from homology"/>
<comment type="similarity">
    <text evidence="2">Belongs to the PPR family. PCMP-H subfamily.</text>
</comment>
<feature type="transmembrane region" description="Helical" evidence="9">
    <location>
        <begin position="241"/>
        <end position="263"/>
    </location>
</feature>
<evidence type="ECO:0000256" key="10">
    <source>
        <dbReference type="SAM" id="SignalP"/>
    </source>
</evidence>
<dbReference type="GO" id="GO:0003723">
    <property type="term" value="F:RNA binding"/>
    <property type="evidence" value="ECO:0007669"/>
    <property type="project" value="InterPro"/>
</dbReference>
<feature type="transmembrane region" description="Helical" evidence="9">
    <location>
        <begin position="120"/>
        <end position="143"/>
    </location>
</feature>
<dbReference type="InterPro" id="IPR011990">
    <property type="entry name" value="TPR-like_helical_dom_sf"/>
</dbReference>
<keyword evidence="10" id="KW-0732">Signal</keyword>
<feature type="repeat" description="PPR" evidence="8">
    <location>
        <begin position="613"/>
        <end position="647"/>
    </location>
</feature>
<evidence type="ECO:0000259" key="11">
    <source>
        <dbReference type="Pfam" id="PF14432"/>
    </source>
</evidence>
<evidence type="ECO:0000256" key="5">
    <source>
        <dbReference type="ARBA" id="ARBA00022737"/>
    </source>
</evidence>
<evidence type="ECO:0000256" key="8">
    <source>
        <dbReference type="PROSITE-ProRule" id="PRU00708"/>
    </source>
</evidence>
<dbReference type="InterPro" id="IPR032867">
    <property type="entry name" value="DYW_dom"/>
</dbReference>
<feature type="repeat" description="PPR" evidence="8">
    <location>
        <begin position="749"/>
        <end position="779"/>
    </location>
</feature>
<comment type="subcellular location">
    <subcellularLocation>
        <location evidence="1">Membrane</location>
        <topology evidence="1">Multi-pass membrane protein</topology>
    </subcellularLocation>
</comment>
<dbReference type="InterPro" id="IPR001727">
    <property type="entry name" value="GDT1-like"/>
</dbReference>